<dbReference type="HOGENOM" id="CLU_039068_9_1_7"/>
<gene>
    <name evidence="2" type="ordered locus">DP0267</name>
</gene>
<dbReference type="OrthoDB" id="9769602at2"/>
<dbReference type="Proteomes" id="UP000000602">
    <property type="component" value="Chromosome"/>
</dbReference>
<dbReference type="Gene3D" id="3.40.50.150">
    <property type="entry name" value="Vaccinia Virus protein VP39"/>
    <property type="match status" value="1"/>
</dbReference>
<evidence type="ECO:0000259" key="1">
    <source>
        <dbReference type="Pfam" id="PF08241"/>
    </source>
</evidence>
<dbReference type="InterPro" id="IPR029063">
    <property type="entry name" value="SAM-dependent_MTases_sf"/>
</dbReference>
<name>Q6ARM9_DESPS</name>
<keyword evidence="3" id="KW-1185">Reference proteome</keyword>
<dbReference type="EMBL" id="CR522870">
    <property type="protein sequence ID" value="CAG34996.1"/>
    <property type="molecule type" value="Genomic_DNA"/>
</dbReference>
<dbReference type="eggNOG" id="COG2226">
    <property type="taxonomic scope" value="Bacteria"/>
</dbReference>
<organism evidence="2 3">
    <name type="scientific">Desulfotalea psychrophila (strain LSv54 / DSM 12343)</name>
    <dbReference type="NCBI Taxonomy" id="177439"/>
    <lineage>
        <taxon>Bacteria</taxon>
        <taxon>Pseudomonadati</taxon>
        <taxon>Thermodesulfobacteriota</taxon>
        <taxon>Desulfobulbia</taxon>
        <taxon>Desulfobulbales</taxon>
        <taxon>Desulfocapsaceae</taxon>
        <taxon>Desulfotalea</taxon>
    </lineage>
</organism>
<evidence type="ECO:0000313" key="3">
    <source>
        <dbReference type="Proteomes" id="UP000000602"/>
    </source>
</evidence>
<dbReference type="Pfam" id="PF08241">
    <property type="entry name" value="Methyltransf_11"/>
    <property type="match status" value="1"/>
</dbReference>
<proteinExistence type="predicted"/>
<feature type="domain" description="Methyltransferase type 11" evidence="1">
    <location>
        <begin position="45"/>
        <end position="132"/>
    </location>
</feature>
<reference evidence="3" key="1">
    <citation type="journal article" date="2004" name="Environ. Microbiol.">
        <title>The genome of Desulfotalea psychrophila, a sulfate-reducing bacterium from permanently cold Arctic sediments.</title>
        <authorList>
            <person name="Rabus R."/>
            <person name="Ruepp A."/>
            <person name="Frickey T."/>
            <person name="Rattei T."/>
            <person name="Fartmann B."/>
            <person name="Stark M."/>
            <person name="Bauer M."/>
            <person name="Zibat A."/>
            <person name="Lombardot T."/>
            <person name="Becker I."/>
            <person name="Amann J."/>
            <person name="Gellner K."/>
            <person name="Teeling H."/>
            <person name="Leuschner W.D."/>
            <person name="Gloeckner F.-O."/>
            <person name="Lupas A.N."/>
            <person name="Amann R."/>
            <person name="Klenk H.-P."/>
        </authorList>
    </citation>
    <scope>NUCLEOTIDE SEQUENCE [LARGE SCALE GENOMIC DNA]</scope>
    <source>
        <strain evidence="3">DSM 12343 / LSv54</strain>
    </source>
</reference>
<dbReference type="NCBIfam" id="NF045667">
    <property type="entry name" value="MTase_DVU1556"/>
    <property type="match status" value="1"/>
</dbReference>
<dbReference type="AlphaFoldDB" id="Q6ARM9"/>
<accession>Q6ARM9</accession>
<dbReference type="SUPFAM" id="SSF53335">
    <property type="entry name" value="S-adenosyl-L-methionine-dependent methyltransferases"/>
    <property type="match status" value="1"/>
</dbReference>
<sequence length="215" mass="23058">MVQSVPLWEQPLLRLAAGDTLRPGGFTITDRAADFVGLAPGWPVLDVGSGLGATVERLRARYGAMAHGVEPSWTQLKRGRGTGQVQAWGDDLPFLSSSFRALFCECVLSLFPDAEQGLAEFNRVLQPGAFLLLSDLCGHGDPAGGTSCAVRALPRAQTEAIVEAAGFRLLLVEDHSRLLHQLAARLLFAGGEEQACNCGQPQLGYYLLVGQKKEE</sequence>
<evidence type="ECO:0000313" key="2">
    <source>
        <dbReference type="EMBL" id="CAG34996.1"/>
    </source>
</evidence>
<dbReference type="KEGG" id="dps:DP0267"/>
<dbReference type="InterPro" id="IPR013216">
    <property type="entry name" value="Methyltransf_11"/>
</dbReference>
<dbReference type="STRING" id="177439.DP0267"/>
<dbReference type="CDD" id="cd02440">
    <property type="entry name" value="AdoMet_MTases"/>
    <property type="match status" value="1"/>
</dbReference>
<protein>
    <recommendedName>
        <fullName evidence="1">Methyltransferase type 11 domain-containing protein</fullName>
    </recommendedName>
</protein>
<dbReference type="RefSeq" id="WP_011187512.1">
    <property type="nucleotide sequence ID" value="NC_006138.1"/>
</dbReference>
<dbReference type="GO" id="GO:0008757">
    <property type="term" value="F:S-adenosylmethionine-dependent methyltransferase activity"/>
    <property type="evidence" value="ECO:0007669"/>
    <property type="project" value="InterPro"/>
</dbReference>